<organism evidence="1 2">
    <name type="scientific">Methylorubrum salsuginis</name>
    <dbReference type="NCBI Taxonomy" id="414703"/>
    <lineage>
        <taxon>Bacteria</taxon>
        <taxon>Pseudomonadati</taxon>
        <taxon>Pseudomonadota</taxon>
        <taxon>Alphaproteobacteria</taxon>
        <taxon>Hyphomicrobiales</taxon>
        <taxon>Methylobacteriaceae</taxon>
        <taxon>Methylorubrum</taxon>
    </lineage>
</organism>
<keyword evidence="2" id="KW-1185">Reference proteome</keyword>
<name>A0A1I4MV94_9HYPH</name>
<accession>A0A1I4MV94</accession>
<proteinExistence type="predicted"/>
<evidence type="ECO:0000313" key="2">
    <source>
        <dbReference type="Proteomes" id="UP000198804"/>
    </source>
</evidence>
<dbReference type="EMBL" id="FOSV01000045">
    <property type="protein sequence ID" value="SFM07189.1"/>
    <property type="molecule type" value="Genomic_DNA"/>
</dbReference>
<sequence length="663" mass="72269">MVLLDGREPPTLSHVALLAPVRQLTEILLVEVGHDGVIAALEKVGTVYDETNKAIPILGLADRGGAIGFLPALSDGDDVEVEESWRRELLGLLDRSPGATLAIDIRFIMWHRARRLLMTLGGLRNRLSLVVITHSSMCVDCVTALLGTNYPNAQIEERRVVRLADGSLRADPCLHEPMPEHDTADKLLQPIAQRLFGVRRMAGGFDPELMQRRHEAGRHPLRVYTDTGPFGASLRPLLGGANAVQVADIADSVGGGFDRDGRDPWCIGSRGSITVRVAADHPAQLLALGLRFPPGRPERMSLRIAAKSLLSGQQVNTELEVTDARNEWVVTLPIMIASPVDIIDLYFIASGVLFPSFAPLMDRREISFMVDTIELWPVGLACLSAAFERATAKHSMVGVRSLPPHHTKRSLRATGLPSPSSHAIIDVSGRGINLAAVSNTYWLPLQQVHATEVLHIIFPDTEPRRLSRMLGDIYHIAYESGYETESHAGHWGVLHWDESPELLISTAETIALTDNLTATLIGFNSQDEANIEYRWTCAAVSYVVLRSRGALGSDGVRVTIAIASLPNGLCSASIPSLLRDAHMEAYDAAGRQFHRQRLLDSNAQVSDQPIDIIVPSGELVTLRFASATVNLAKLGISKDERDIGLLIGLPTCVLDSKLDEVLK</sequence>
<evidence type="ECO:0000313" key="1">
    <source>
        <dbReference type="EMBL" id="SFM07189.1"/>
    </source>
</evidence>
<dbReference type="Proteomes" id="UP000198804">
    <property type="component" value="Unassembled WGS sequence"/>
</dbReference>
<protein>
    <submittedName>
        <fullName evidence="1">Uncharacterized protein</fullName>
    </submittedName>
</protein>
<dbReference type="AlphaFoldDB" id="A0A1I4MV94"/>
<reference evidence="2" key="1">
    <citation type="submission" date="2016-10" db="EMBL/GenBank/DDBJ databases">
        <authorList>
            <person name="Varghese N."/>
            <person name="Submissions S."/>
        </authorList>
    </citation>
    <scope>NUCLEOTIDE SEQUENCE [LARGE SCALE GENOMIC DNA]</scope>
    <source>
        <strain evidence="2">CGMCC 1.6474</strain>
    </source>
</reference>
<gene>
    <name evidence="1" type="ORF">SAMN04488125_1456</name>
</gene>
<dbReference type="STRING" id="414703.SAMN04488125_1456"/>